<protein>
    <submittedName>
        <fullName evidence="1">Uncharacterized protein</fullName>
    </submittedName>
</protein>
<organism evidence="1">
    <name type="scientific">bioreactor metagenome</name>
    <dbReference type="NCBI Taxonomy" id="1076179"/>
    <lineage>
        <taxon>unclassified sequences</taxon>
        <taxon>metagenomes</taxon>
        <taxon>ecological metagenomes</taxon>
    </lineage>
</organism>
<name>A0A645J1S5_9ZZZZ</name>
<gene>
    <name evidence="1" type="ORF">SDC9_204349</name>
</gene>
<sequence length="85" mass="8806">MHGLDVGVAVGERVAYGGGVRVTALGGELVGVHVSFVLRLWCCSPALVLRLGAGPFPSLPLMGFRRRRSAGIRGPVVPPGISDQS</sequence>
<reference evidence="1" key="1">
    <citation type="submission" date="2019-08" db="EMBL/GenBank/DDBJ databases">
        <authorList>
            <person name="Kucharzyk K."/>
            <person name="Murdoch R.W."/>
            <person name="Higgins S."/>
            <person name="Loffler F."/>
        </authorList>
    </citation>
    <scope>NUCLEOTIDE SEQUENCE</scope>
</reference>
<proteinExistence type="predicted"/>
<evidence type="ECO:0000313" key="1">
    <source>
        <dbReference type="EMBL" id="MPN56659.1"/>
    </source>
</evidence>
<comment type="caution">
    <text evidence="1">The sequence shown here is derived from an EMBL/GenBank/DDBJ whole genome shotgun (WGS) entry which is preliminary data.</text>
</comment>
<dbReference type="EMBL" id="VSSQ01127256">
    <property type="protein sequence ID" value="MPN56659.1"/>
    <property type="molecule type" value="Genomic_DNA"/>
</dbReference>
<accession>A0A645J1S5</accession>
<dbReference type="AlphaFoldDB" id="A0A645J1S5"/>